<evidence type="ECO:0008006" key="3">
    <source>
        <dbReference type="Google" id="ProtNLM"/>
    </source>
</evidence>
<protein>
    <recommendedName>
        <fullName evidence="3">Fungal N-terminal domain-containing protein</fullName>
    </recommendedName>
</protein>
<evidence type="ECO:0000313" key="1">
    <source>
        <dbReference type="EMBL" id="KAK4176273.1"/>
    </source>
</evidence>
<sequence length="131" mass="14211">MDPATTIGVVSGILSFVTFASKIAKGGVEICRQGSLTENATLGVVDRIHIFHANLEQAPSKQQHMSDEKNDLCALAEKCQKISAELLRLLRSIKPSDSKGLRAKWKALGASWNSVVYAKDKADLEARLSNC</sequence>
<reference evidence="1" key="1">
    <citation type="journal article" date="2023" name="Mol. Phylogenet. Evol.">
        <title>Genome-scale phylogeny and comparative genomics of the fungal order Sordariales.</title>
        <authorList>
            <person name="Hensen N."/>
            <person name="Bonometti L."/>
            <person name="Westerberg I."/>
            <person name="Brannstrom I.O."/>
            <person name="Guillou S."/>
            <person name="Cros-Aarteil S."/>
            <person name="Calhoun S."/>
            <person name="Haridas S."/>
            <person name="Kuo A."/>
            <person name="Mondo S."/>
            <person name="Pangilinan J."/>
            <person name="Riley R."/>
            <person name="LaButti K."/>
            <person name="Andreopoulos B."/>
            <person name="Lipzen A."/>
            <person name="Chen C."/>
            <person name="Yan M."/>
            <person name="Daum C."/>
            <person name="Ng V."/>
            <person name="Clum A."/>
            <person name="Steindorff A."/>
            <person name="Ohm R.A."/>
            <person name="Martin F."/>
            <person name="Silar P."/>
            <person name="Natvig D.O."/>
            <person name="Lalanne C."/>
            <person name="Gautier V."/>
            <person name="Ament-Velasquez S.L."/>
            <person name="Kruys A."/>
            <person name="Hutchinson M.I."/>
            <person name="Powell A.J."/>
            <person name="Barry K."/>
            <person name="Miller A.N."/>
            <person name="Grigoriev I.V."/>
            <person name="Debuchy R."/>
            <person name="Gladieux P."/>
            <person name="Hiltunen Thoren M."/>
            <person name="Johannesson H."/>
        </authorList>
    </citation>
    <scope>NUCLEOTIDE SEQUENCE</scope>
    <source>
        <strain evidence="1">CBS 892.96</strain>
    </source>
</reference>
<reference evidence="1" key="2">
    <citation type="submission" date="2023-05" db="EMBL/GenBank/DDBJ databases">
        <authorList>
            <consortium name="Lawrence Berkeley National Laboratory"/>
            <person name="Steindorff A."/>
            <person name="Hensen N."/>
            <person name="Bonometti L."/>
            <person name="Westerberg I."/>
            <person name="Brannstrom I.O."/>
            <person name="Guillou S."/>
            <person name="Cros-Aarteil S."/>
            <person name="Calhoun S."/>
            <person name="Haridas S."/>
            <person name="Kuo A."/>
            <person name="Mondo S."/>
            <person name="Pangilinan J."/>
            <person name="Riley R."/>
            <person name="Labutti K."/>
            <person name="Andreopoulos B."/>
            <person name="Lipzen A."/>
            <person name="Chen C."/>
            <person name="Yanf M."/>
            <person name="Daum C."/>
            <person name="Ng V."/>
            <person name="Clum A."/>
            <person name="Ohm R."/>
            <person name="Martin F."/>
            <person name="Silar P."/>
            <person name="Natvig D."/>
            <person name="Lalanne C."/>
            <person name="Gautier V."/>
            <person name="Ament-Velasquez S.L."/>
            <person name="Kruys A."/>
            <person name="Hutchinson M.I."/>
            <person name="Powell A.J."/>
            <person name="Barry K."/>
            <person name="Miller A.N."/>
            <person name="Grigoriev I.V."/>
            <person name="Debuchy R."/>
            <person name="Gladieux P."/>
            <person name="Thoren M.H."/>
            <person name="Johannesson H."/>
        </authorList>
    </citation>
    <scope>NUCLEOTIDE SEQUENCE</scope>
    <source>
        <strain evidence="1">CBS 892.96</strain>
    </source>
</reference>
<dbReference type="Proteomes" id="UP001302321">
    <property type="component" value="Unassembled WGS sequence"/>
</dbReference>
<name>A0AAN7A6U5_9PEZI</name>
<comment type="caution">
    <text evidence="1">The sequence shown here is derived from an EMBL/GenBank/DDBJ whole genome shotgun (WGS) entry which is preliminary data.</text>
</comment>
<evidence type="ECO:0000313" key="2">
    <source>
        <dbReference type="Proteomes" id="UP001302321"/>
    </source>
</evidence>
<gene>
    <name evidence="1" type="ORF">QBC36DRAFT_12002</name>
</gene>
<keyword evidence="2" id="KW-1185">Reference proteome</keyword>
<accession>A0AAN7A6U5</accession>
<dbReference type="AlphaFoldDB" id="A0AAN7A6U5"/>
<organism evidence="1 2">
    <name type="scientific">Triangularia setosa</name>
    <dbReference type="NCBI Taxonomy" id="2587417"/>
    <lineage>
        <taxon>Eukaryota</taxon>
        <taxon>Fungi</taxon>
        <taxon>Dikarya</taxon>
        <taxon>Ascomycota</taxon>
        <taxon>Pezizomycotina</taxon>
        <taxon>Sordariomycetes</taxon>
        <taxon>Sordariomycetidae</taxon>
        <taxon>Sordariales</taxon>
        <taxon>Podosporaceae</taxon>
        <taxon>Triangularia</taxon>
    </lineage>
</organism>
<dbReference type="EMBL" id="MU866203">
    <property type="protein sequence ID" value="KAK4176273.1"/>
    <property type="molecule type" value="Genomic_DNA"/>
</dbReference>
<proteinExistence type="predicted"/>